<evidence type="ECO:0000313" key="6">
    <source>
        <dbReference type="Proteomes" id="UP000663852"/>
    </source>
</evidence>
<dbReference type="InterPro" id="IPR038408">
    <property type="entry name" value="GNK2_sf"/>
</dbReference>
<proteinExistence type="predicted"/>
<sequence>MNFQFIVMLLLVVSICNIKCTNWCNVNSLSDQQYSVVESALERILHKRGVVRNSQRSGHGLTIWARASCPADWKQCQSCIQRIVDQVKSGCPRKEGAQMELANQCKIRYERYTF</sequence>
<accession>A0A815K828</accession>
<dbReference type="Gene3D" id="3.30.430.20">
    <property type="entry name" value="Gnk2 domain, C-X8-C-X2-C motif"/>
    <property type="match status" value="1"/>
</dbReference>
<feature type="chain" id="PRO_5035606953" description="Gnk2-homologous domain-containing protein" evidence="1">
    <location>
        <begin position="21"/>
        <end position="114"/>
    </location>
</feature>
<keyword evidence="5" id="KW-1185">Reference proteome</keyword>
<evidence type="ECO:0000313" key="3">
    <source>
        <dbReference type="EMBL" id="CAF1168862.1"/>
    </source>
</evidence>
<evidence type="ECO:0000313" key="4">
    <source>
        <dbReference type="EMBL" id="CAF1392068.1"/>
    </source>
</evidence>
<dbReference type="EMBL" id="CAJNOJ010000313">
    <property type="protein sequence ID" value="CAF1392068.1"/>
    <property type="molecule type" value="Genomic_DNA"/>
</dbReference>
<dbReference type="AlphaFoldDB" id="A0A815K828"/>
<keyword evidence="1" id="KW-0732">Signal</keyword>
<reference evidence="4" key="1">
    <citation type="submission" date="2021-02" db="EMBL/GenBank/DDBJ databases">
        <authorList>
            <person name="Nowell W R."/>
        </authorList>
    </citation>
    <scope>NUCLEOTIDE SEQUENCE</scope>
</reference>
<protein>
    <recommendedName>
        <fullName evidence="2">Gnk2-homologous domain-containing protein</fullName>
    </recommendedName>
</protein>
<evidence type="ECO:0000313" key="5">
    <source>
        <dbReference type="Proteomes" id="UP000663828"/>
    </source>
</evidence>
<evidence type="ECO:0000256" key="1">
    <source>
        <dbReference type="SAM" id="SignalP"/>
    </source>
</evidence>
<name>A0A815K828_ADIRI</name>
<dbReference type="InterPro" id="IPR002902">
    <property type="entry name" value="GNK2"/>
</dbReference>
<evidence type="ECO:0000259" key="2">
    <source>
        <dbReference type="PROSITE" id="PS51473"/>
    </source>
</evidence>
<comment type="caution">
    <text evidence="4">The sequence shown here is derived from an EMBL/GenBank/DDBJ whole genome shotgun (WGS) entry which is preliminary data.</text>
</comment>
<organism evidence="4 6">
    <name type="scientific">Adineta ricciae</name>
    <name type="common">Rotifer</name>
    <dbReference type="NCBI Taxonomy" id="249248"/>
    <lineage>
        <taxon>Eukaryota</taxon>
        <taxon>Metazoa</taxon>
        <taxon>Spiralia</taxon>
        <taxon>Gnathifera</taxon>
        <taxon>Rotifera</taxon>
        <taxon>Eurotatoria</taxon>
        <taxon>Bdelloidea</taxon>
        <taxon>Adinetida</taxon>
        <taxon>Adinetidae</taxon>
        <taxon>Adineta</taxon>
    </lineage>
</organism>
<dbReference type="Proteomes" id="UP000663828">
    <property type="component" value="Unassembled WGS sequence"/>
</dbReference>
<dbReference type="Proteomes" id="UP000663852">
    <property type="component" value="Unassembled WGS sequence"/>
</dbReference>
<feature type="signal peptide" evidence="1">
    <location>
        <begin position="1"/>
        <end position="20"/>
    </location>
</feature>
<dbReference type="PROSITE" id="PS51473">
    <property type="entry name" value="GNK2"/>
    <property type="match status" value="1"/>
</dbReference>
<dbReference type="EMBL" id="CAJNOR010001593">
    <property type="protein sequence ID" value="CAF1168862.1"/>
    <property type="molecule type" value="Genomic_DNA"/>
</dbReference>
<feature type="domain" description="Gnk2-homologous" evidence="2">
    <location>
        <begin position="11"/>
        <end position="114"/>
    </location>
</feature>
<gene>
    <name evidence="4" type="ORF">EDS130_LOCUS35525</name>
    <name evidence="3" type="ORF">XAT740_LOCUS21912</name>
</gene>